<sequence length="97" mass="10769">MMSHPQVQMDLILMQGMWTSVLNMGNQLTLLQLGSSSSMPQRPRLLSRVSQRGKLILNLASGRWRLSIIIFQQTGTIQLVTMILPSTASQDTLLDGS</sequence>
<dbReference type="KEGG" id="vg:65099256"/>
<dbReference type="PIRSF" id="PIRSF003954">
    <property type="entry name" value="NS-S_OrthobunV"/>
    <property type="match status" value="1"/>
</dbReference>
<dbReference type="Pfam" id="PF01104">
    <property type="entry name" value="Bunya_NS-S"/>
    <property type="match status" value="1"/>
</dbReference>
<evidence type="ECO:0000256" key="1">
    <source>
        <dbReference type="ARBA" id="ARBA00014100"/>
    </source>
</evidence>
<dbReference type="EMBL" id="KX817314">
    <property type="protein sequence ID" value="APA29016.1"/>
    <property type="molecule type" value="Viral_cRNA"/>
</dbReference>
<evidence type="ECO:0000313" key="2">
    <source>
        <dbReference type="EMBL" id="APA29016.1"/>
    </source>
</evidence>
<name>A0A1I9WAL7_9VIRU</name>
<dbReference type="GeneID" id="65099256"/>
<proteinExistence type="predicted"/>
<accession>A0A1I9WAL7</accession>
<dbReference type="InterPro" id="IPR000797">
    <property type="entry name" value="Bunya_NSs"/>
</dbReference>
<organism evidence="2 3">
    <name type="scientific">California encephalitis virus</name>
    <dbReference type="NCBI Taxonomy" id="35305"/>
    <lineage>
        <taxon>Viruses</taxon>
        <taxon>Riboviria</taxon>
        <taxon>Orthornavirae</taxon>
        <taxon>Negarnaviricota</taxon>
        <taxon>Polyploviricotina</taxon>
        <taxon>Bunyaviricetes</taxon>
        <taxon>Elliovirales</taxon>
        <taxon>Peribunyaviridae</taxon>
        <taxon>Orthobunyavirus</taxon>
        <taxon>Orthobunyavirus encephalitidis</taxon>
    </lineage>
</organism>
<dbReference type="Proteomes" id="UP000267394">
    <property type="component" value="Genome"/>
</dbReference>
<dbReference type="RefSeq" id="YP_010084298.1">
    <property type="nucleotide sequence ID" value="NC_055117.1"/>
</dbReference>
<evidence type="ECO:0000313" key="3">
    <source>
        <dbReference type="Proteomes" id="UP000267394"/>
    </source>
</evidence>
<protein>
    <recommendedName>
        <fullName evidence="1">Non-structural protein NS-S</fullName>
    </recommendedName>
</protein>
<reference evidence="2 3" key="1">
    <citation type="submission" date="2016-09" db="EMBL/GenBank/DDBJ databases">
        <title>Full genomic characterization of the California serogroup of orthobunyaviruses and their phylogenetic relationships.</title>
        <authorList>
            <person name="Hughes H.R."/>
            <person name="Lanciotti R.S."/>
            <person name="Blair C.D."/>
            <person name="Lambert A.J."/>
        </authorList>
    </citation>
    <scope>NUCLEOTIDE SEQUENCE [LARGE SCALE GENOMIC DNA]</scope>
    <source>
        <strain evidence="2 3">BFS 283</strain>
    </source>
</reference>
<keyword evidence="3" id="KW-1185">Reference proteome</keyword>
<dbReference type="GO" id="GO:0016032">
    <property type="term" value="P:viral process"/>
    <property type="evidence" value="ECO:0007669"/>
    <property type="project" value="InterPro"/>
</dbReference>